<dbReference type="OrthoDB" id="5600572at2"/>
<dbReference type="AlphaFoldDB" id="A0A330LMF5"/>
<keyword evidence="2" id="KW-1185">Reference proteome</keyword>
<name>A0A330LMF5_9GAMM</name>
<sequence length="78" mass="8457">MTKKYSDTLFEEMKLLAKFPTQSQLEGIKIHNEASPSVISAAKSLFDKGLISQEDGGYLTDSGIETANNLHSVLAPLS</sequence>
<accession>A0A330LMF5</accession>
<dbReference type="RefSeq" id="WP_112712487.1">
    <property type="nucleotide sequence ID" value="NZ_LS483250.1"/>
</dbReference>
<dbReference type="EMBL" id="LS483250">
    <property type="protein sequence ID" value="SQD77038.1"/>
    <property type="molecule type" value="Genomic_DNA"/>
</dbReference>
<organism evidence="1 2">
    <name type="scientific">Moritella yayanosii</name>
    <dbReference type="NCBI Taxonomy" id="69539"/>
    <lineage>
        <taxon>Bacteria</taxon>
        <taxon>Pseudomonadati</taxon>
        <taxon>Pseudomonadota</taxon>
        <taxon>Gammaproteobacteria</taxon>
        <taxon>Alteromonadales</taxon>
        <taxon>Moritellaceae</taxon>
        <taxon>Moritella</taxon>
    </lineage>
</organism>
<dbReference type="Pfam" id="PF18918">
    <property type="entry name" value="DUF5669"/>
    <property type="match status" value="1"/>
</dbReference>
<proteinExistence type="predicted"/>
<reference evidence="2" key="1">
    <citation type="submission" date="2018-05" db="EMBL/GenBank/DDBJ databases">
        <authorList>
            <person name="Cea G.-C."/>
            <person name="William W."/>
        </authorList>
    </citation>
    <scope>NUCLEOTIDE SEQUENCE [LARGE SCALE GENOMIC DNA]</scope>
    <source>
        <strain evidence="2">DB21MT 5</strain>
    </source>
</reference>
<dbReference type="NCBIfam" id="TIGR02647">
    <property type="entry name" value="DNA"/>
    <property type="match status" value="1"/>
</dbReference>
<gene>
    <name evidence="1" type="ORF">MORIYA_0560</name>
</gene>
<dbReference type="Proteomes" id="UP000250163">
    <property type="component" value="Chromosome MORIYA"/>
</dbReference>
<evidence type="ECO:0000313" key="2">
    <source>
        <dbReference type="Proteomes" id="UP000250163"/>
    </source>
</evidence>
<dbReference type="InterPro" id="IPR013468">
    <property type="entry name" value="CHP02647"/>
</dbReference>
<evidence type="ECO:0008006" key="3">
    <source>
        <dbReference type="Google" id="ProtNLM"/>
    </source>
</evidence>
<evidence type="ECO:0000313" key="1">
    <source>
        <dbReference type="EMBL" id="SQD77038.1"/>
    </source>
</evidence>
<protein>
    <recommendedName>
        <fullName evidence="3">TIGR02647 family protein</fullName>
    </recommendedName>
</protein>
<dbReference type="KEGG" id="mya:MORIYA_0560"/>